<proteinExistence type="inferred from homology"/>
<keyword evidence="7" id="KW-0560">Oxidoreductase</keyword>
<keyword evidence="13" id="KW-1185">Reference proteome</keyword>
<evidence type="ECO:0000256" key="10">
    <source>
        <dbReference type="ARBA" id="ARBA00023063"/>
    </source>
</evidence>
<evidence type="ECO:0000256" key="8">
    <source>
        <dbReference type="ARBA" id="ARBA00023004"/>
    </source>
</evidence>
<evidence type="ECO:0000256" key="6">
    <source>
        <dbReference type="ARBA" id="ARBA00022723"/>
    </source>
</evidence>
<keyword evidence="8" id="KW-0408">Iron</keyword>
<comment type="similarity">
    <text evidence="3">Belongs to the prokaryotic molybdopterin-containing oxidoreductase family. NasA/NapA/NarB subfamily.</text>
</comment>
<dbReference type="Gene3D" id="2.20.25.90">
    <property type="entry name" value="ADC-like domains"/>
    <property type="match status" value="1"/>
</dbReference>
<evidence type="ECO:0000256" key="5">
    <source>
        <dbReference type="ARBA" id="ARBA00022505"/>
    </source>
</evidence>
<organism evidence="12 13">
    <name type="scientific">Citrobacter sedlakii</name>
    <dbReference type="NCBI Taxonomy" id="67826"/>
    <lineage>
        <taxon>Bacteria</taxon>
        <taxon>Pseudomonadati</taxon>
        <taxon>Pseudomonadota</taxon>
        <taxon>Gammaproteobacteria</taxon>
        <taxon>Enterobacterales</taxon>
        <taxon>Enterobacteriaceae</taxon>
        <taxon>Citrobacter</taxon>
        <taxon>Citrobacter freundii complex</taxon>
    </lineage>
</organism>
<evidence type="ECO:0000259" key="11">
    <source>
        <dbReference type="PROSITE" id="PS51669"/>
    </source>
</evidence>
<comment type="cofactor">
    <cofactor evidence="1">
        <name>Mo-bis(molybdopterin guanine dinucleotide)</name>
        <dbReference type="ChEBI" id="CHEBI:60539"/>
    </cofactor>
</comment>
<dbReference type="Gene3D" id="3.40.228.10">
    <property type="entry name" value="Dimethylsulfoxide Reductase, domain 2"/>
    <property type="match status" value="1"/>
</dbReference>
<dbReference type="PANTHER" id="PTHR43105">
    <property type="entry name" value="RESPIRATORY NITRATE REDUCTASE"/>
    <property type="match status" value="1"/>
</dbReference>
<keyword evidence="5" id="KW-0500">Molybdenum</keyword>
<comment type="cofactor">
    <cofactor evidence="2">
        <name>[4Fe-4S] cluster</name>
        <dbReference type="ChEBI" id="CHEBI:49883"/>
    </cofactor>
</comment>
<dbReference type="SMART" id="SM00926">
    <property type="entry name" value="Molybdop_Fe4S4"/>
    <property type="match status" value="1"/>
</dbReference>
<keyword evidence="6" id="KW-0479">Metal-binding</keyword>
<protein>
    <submittedName>
        <fullName evidence="12">Nitrate reductase</fullName>
    </submittedName>
</protein>
<keyword evidence="10" id="KW-0534">Nitrate assimilation</keyword>
<dbReference type="Gene3D" id="1.10.10.1100">
    <property type="entry name" value="BFD-like [2Fe-2S]-binding domain"/>
    <property type="match status" value="1"/>
</dbReference>
<dbReference type="InterPro" id="IPR006657">
    <property type="entry name" value="MoPterin_dinucl-bd_dom"/>
</dbReference>
<dbReference type="InterPro" id="IPR006656">
    <property type="entry name" value="Mopterin_OxRdtase"/>
</dbReference>
<evidence type="ECO:0000313" key="12">
    <source>
        <dbReference type="EMBL" id="MBJ8379913.1"/>
    </source>
</evidence>
<dbReference type="Pfam" id="PF01568">
    <property type="entry name" value="Molydop_binding"/>
    <property type="match status" value="1"/>
</dbReference>
<dbReference type="InterPro" id="IPR050123">
    <property type="entry name" value="Prok_molybdopt-oxidoreductase"/>
</dbReference>
<dbReference type="Pfam" id="PF04879">
    <property type="entry name" value="Molybdop_Fe4S4"/>
    <property type="match status" value="1"/>
</dbReference>
<dbReference type="InterPro" id="IPR006963">
    <property type="entry name" value="Mopterin_OxRdtase_4Fe-4S_dom"/>
</dbReference>
<dbReference type="PROSITE" id="PS51669">
    <property type="entry name" value="4FE4S_MOW_BIS_MGD"/>
    <property type="match status" value="1"/>
</dbReference>
<dbReference type="SUPFAM" id="SSF50692">
    <property type="entry name" value="ADC-like"/>
    <property type="match status" value="1"/>
</dbReference>
<accession>A0ABS0ZM69</accession>
<dbReference type="PANTHER" id="PTHR43105:SF9">
    <property type="entry name" value="NADPH-FE(3+) OXIDOREDUCTASE SUBUNIT ALPHA"/>
    <property type="match status" value="1"/>
</dbReference>
<dbReference type="CDD" id="cd02754">
    <property type="entry name" value="MopB_Nitrate-R-NapA-like"/>
    <property type="match status" value="1"/>
</dbReference>
<feature type="domain" description="4Fe-4S Mo/W bis-MGD-type" evidence="11">
    <location>
        <begin position="1"/>
        <end position="56"/>
    </location>
</feature>
<comment type="caution">
    <text evidence="12">The sequence shown here is derived from an EMBL/GenBank/DDBJ whole genome shotgun (WGS) entry which is preliminary data.</text>
</comment>
<evidence type="ECO:0000256" key="2">
    <source>
        <dbReference type="ARBA" id="ARBA00001966"/>
    </source>
</evidence>
<reference evidence="12 13" key="1">
    <citation type="submission" date="2020-11" db="EMBL/GenBank/DDBJ databases">
        <title>Enhanced detection system for hospital associated transmission using whole genome sequencing surveillance.</title>
        <authorList>
            <person name="Harrison L.H."/>
            <person name="Van Tyne D."/>
            <person name="Marsh J.W."/>
            <person name="Griffith M.P."/>
            <person name="Snyder D.J."/>
            <person name="Cooper V.S."/>
            <person name="Mustapha M."/>
        </authorList>
    </citation>
    <scope>NUCLEOTIDE SEQUENCE [LARGE SCALE GENOMIC DNA]</scope>
    <source>
        <strain evidence="12 13">CB00117</strain>
    </source>
</reference>
<gene>
    <name evidence="12" type="ORF">I6M88_02830</name>
</gene>
<dbReference type="CDD" id="cd02791">
    <property type="entry name" value="MopB_CT_Nitrate-R-NapA-like"/>
    <property type="match status" value="1"/>
</dbReference>
<evidence type="ECO:0000256" key="1">
    <source>
        <dbReference type="ARBA" id="ARBA00001942"/>
    </source>
</evidence>
<evidence type="ECO:0000256" key="3">
    <source>
        <dbReference type="ARBA" id="ARBA00008747"/>
    </source>
</evidence>
<name>A0ABS0ZM69_9ENTR</name>
<dbReference type="InterPro" id="IPR007419">
    <property type="entry name" value="BFD-like_2Fe2S-bd_dom"/>
</dbReference>
<dbReference type="InterPro" id="IPR041957">
    <property type="entry name" value="CT_Nitrate-R-NapA-like"/>
</dbReference>
<dbReference type="InterPro" id="IPR041854">
    <property type="entry name" value="BFD-like_2Fe2S-bd_dom_sf"/>
</dbReference>
<dbReference type="RefSeq" id="WP_042283589.1">
    <property type="nucleotide sequence ID" value="NZ_CABLBY010000001.1"/>
</dbReference>
<dbReference type="PROSITE" id="PS00551">
    <property type="entry name" value="MOLYBDOPTERIN_PROK_1"/>
    <property type="match status" value="1"/>
</dbReference>
<dbReference type="Proteomes" id="UP000746649">
    <property type="component" value="Unassembled WGS sequence"/>
</dbReference>
<evidence type="ECO:0000256" key="9">
    <source>
        <dbReference type="ARBA" id="ARBA00023014"/>
    </source>
</evidence>
<dbReference type="InterPro" id="IPR009010">
    <property type="entry name" value="Asp_de-COase-like_dom_sf"/>
</dbReference>
<evidence type="ECO:0000313" key="13">
    <source>
        <dbReference type="Proteomes" id="UP000746649"/>
    </source>
</evidence>
<evidence type="ECO:0000256" key="4">
    <source>
        <dbReference type="ARBA" id="ARBA00022485"/>
    </source>
</evidence>
<sequence>MSETRTTCPYCGVGCGVIAEVSEKGVTVRGDPSHPANYGRLCVKGAALGETTGLAERLLHPTVDGEVTDWQQALDTAGHRLQAIIDRYGPKAVAFYASGQLLTEDYYAANKLMKGFIGAANIDTNSRLCMSSAVTAYKRAFGADVVPCSYEDVEQSELVILVGSNAAWTHPVLYQRLAQAKADNPSMRVVVIDPRRTPTCDIADLHLPLAPGSDGGLFVGLLHALQQRGLANSDFVDGQAALALADEWPLARVAEYCELERQTVATFYDWFLSARTAITLYSMGINQSASGSNKCNAIINVHLASGKVNRAGCGPFSLTGQPNAMGGREVGGLATQLAAHMDFEPADVSRVARFWGTERLAQTPGLMAVDLFAAIASGEVKAVWIMGTNPAVSLPDSHAVCQALAACPLVIVSEVMEKTDTSRYAHIRFPALAWGEKDGTVTNSERRISRQRAFLPAPGEARADWWIVAQMAKRLGFASAFAWQDAWQVFREHAALSGFENNGERAFDIGALAALSREQWQDLTPVRWPVSRTQDAPPAWRRLRMVPVAPQGMNTCGDPLYPLVLNTGRIRDQWHTLTRTGNVPRLMQHISEPTVELSPQDGARLQLVDGALCRIHSPRGVMVARVMIHPGQREGSAFAPMHWNNQFARQGRVNALVAPVCDPHSGQPESKQTAVRITPWQPRWQGELFCRDLLTLPPYVHRWRKATRCGLRYTLAADRPVTDWLENHYTEQGWQIQRATTPYGQHLLAWHQGRLMSGFWSGTVLPALDEALIVSAFRQPPETARARHALLSGNADGEQADPGVIVCSCFSVGEKTIAQAIGQGCDSVAALGLSLRCGTHCGSCVPELKAILARMLPCKA</sequence>
<dbReference type="Gene3D" id="3.40.50.740">
    <property type="match status" value="1"/>
</dbReference>
<dbReference type="InterPro" id="IPR027467">
    <property type="entry name" value="MopterinOxRdtase_cofactor_BS"/>
</dbReference>
<dbReference type="Pfam" id="PF00384">
    <property type="entry name" value="Molybdopterin"/>
    <property type="match status" value="1"/>
</dbReference>
<keyword evidence="9" id="KW-0411">Iron-sulfur</keyword>
<dbReference type="Gene3D" id="2.40.40.20">
    <property type="match status" value="1"/>
</dbReference>
<dbReference type="Pfam" id="PF04324">
    <property type="entry name" value="Fer2_BFD"/>
    <property type="match status" value="1"/>
</dbReference>
<dbReference type="SUPFAM" id="SSF53706">
    <property type="entry name" value="Formate dehydrogenase/DMSO reductase, domains 1-3"/>
    <property type="match status" value="1"/>
</dbReference>
<dbReference type="EMBL" id="JADWND010000001">
    <property type="protein sequence ID" value="MBJ8379913.1"/>
    <property type="molecule type" value="Genomic_DNA"/>
</dbReference>
<evidence type="ECO:0000256" key="7">
    <source>
        <dbReference type="ARBA" id="ARBA00023002"/>
    </source>
</evidence>
<keyword evidence="4" id="KW-0004">4Fe-4S</keyword>